<evidence type="ECO:0000313" key="4">
    <source>
        <dbReference type="Proteomes" id="UP000190135"/>
    </source>
</evidence>
<evidence type="ECO:0000259" key="2">
    <source>
        <dbReference type="Pfam" id="PF01464"/>
    </source>
</evidence>
<evidence type="ECO:0000256" key="1">
    <source>
        <dbReference type="ARBA" id="ARBA00009387"/>
    </source>
</evidence>
<dbReference type="EMBL" id="FUXL01000003">
    <property type="protein sequence ID" value="SJZ82027.1"/>
    <property type="molecule type" value="Genomic_DNA"/>
</dbReference>
<dbReference type="Proteomes" id="UP000190135">
    <property type="component" value="Unassembled WGS sequence"/>
</dbReference>
<dbReference type="Pfam" id="PF01464">
    <property type="entry name" value="SLT"/>
    <property type="match status" value="1"/>
</dbReference>
<dbReference type="STRING" id="1365950.SAMN05428963_103158"/>
<name>A0A1T4NSD4_9HYPH</name>
<comment type="similarity">
    <text evidence="1">Belongs to the virb1 family.</text>
</comment>
<keyword evidence="4" id="KW-1185">Reference proteome</keyword>
<gene>
    <name evidence="3" type="ORF">SAMN05428963_103158</name>
</gene>
<dbReference type="InterPro" id="IPR023346">
    <property type="entry name" value="Lysozyme-like_dom_sf"/>
</dbReference>
<accession>A0A1T4NSD4</accession>
<dbReference type="Gene3D" id="1.10.530.10">
    <property type="match status" value="1"/>
</dbReference>
<protein>
    <submittedName>
        <fullName evidence="3">Transglycosylase SLT domain-containing protein</fullName>
    </submittedName>
</protein>
<dbReference type="InterPro" id="IPR008258">
    <property type="entry name" value="Transglycosylase_SLT_dom_1"/>
</dbReference>
<evidence type="ECO:0000313" key="3">
    <source>
        <dbReference type="EMBL" id="SJZ82027.1"/>
    </source>
</evidence>
<feature type="domain" description="Transglycosylase SLT" evidence="2">
    <location>
        <begin position="54"/>
        <end position="130"/>
    </location>
</feature>
<dbReference type="RefSeq" id="WP_245318841.1">
    <property type="nucleotide sequence ID" value="NZ_FUXL01000003.1"/>
</dbReference>
<dbReference type="SUPFAM" id="SSF53955">
    <property type="entry name" value="Lysozyme-like"/>
    <property type="match status" value="1"/>
</dbReference>
<dbReference type="AlphaFoldDB" id="A0A1T4NSD4"/>
<reference evidence="3 4" key="1">
    <citation type="submission" date="2017-02" db="EMBL/GenBank/DDBJ databases">
        <authorList>
            <person name="Peterson S.W."/>
        </authorList>
    </citation>
    <scope>NUCLEOTIDE SEQUENCE [LARGE SCALE GENOMIC DNA]</scope>
    <source>
        <strain evidence="3 4">USBA 369</strain>
    </source>
</reference>
<organism evidence="3 4">
    <name type="scientific">Consotaella salsifontis</name>
    <dbReference type="NCBI Taxonomy" id="1365950"/>
    <lineage>
        <taxon>Bacteria</taxon>
        <taxon>Pseudomonadati</taxon>
        <taxon>Pseudomonadota</taxon>
        <taxon>Alphaproteobacteria</taxon>
        <taxon>Hyphomicrobiales</taxon>
        <taxon>Aurantimonadaceae</taxon>
        <taxon>Consotaella</taxon>
    </lineage>
</organism>
<sequence length="155" mass="16719">MVAASRRTGVPLGILYAVGLAETGRRGTMSPYALNIAGKAVFADDAGQALAAFNAARESGQTLIDVGCMQINHKYHGQAFPSVAAMLDPARNVAYAARFLADLRRREGSWTMAVARYHAGPDNDPAQKRYVCQVIVNMVAVGVGRWTDESRKFCN</sequence>
<proteinExistence type="inferred from homology"/>